<dbReference type="EMBL" id="BQMJ01000013">
    <property type="protein sequence ID" value="GJQ10148.1"/>
    <property type="molecule type" value="Genomic_DNA"/>
</dbReference>
<sequence length="1725" mass="179789">MPSSTVQVALSSVIVTVISLLLFFVIWEVLHTDISGVKTSLKDLSENVAKESEDQSSAITNLYLSMNRLNTLGSTISRGLIEVARYSNEYLATGEESYFEKMKSELASTENAVSQSLSLLDSMLSSSANLSSSSSNLVSSLVLEAKSNLNTVQSLTYYLSSMNSSSFDSVQLNPSQLSLLQSHLDSKITSLQGLISSLEKNLVVSNTFISESGDLVLGGLDTTWSSQGVNFPSSDEWSLSLKSNEVLELSTNAVQFNAGDFSVSLSSDGNFLMNDGFSASVVGEDDKRLLIDVTENSIEFFEGVFSISPTNISVVVDDTSSLNWTGENWNLQIGETSLNVSSEGLTMGTAEGYISWRGSEWIADVSTVEFPLDNLTVSIGSSSSSSYMNWSKDALSVGFEGGGAFPALLATNESLQFGEIDTFVFQSGKVSFTDAQGHLIPVSFNTAETLTNSSTTPLSFSAPSVTILVDSGSSRIHWGEDSFGLSFDGSDANSFYVSSGEVTLTASDVVFSSDQVTVSIGDSYLNISNDSSTFGFEGGTFVNLTDRALSFSEDNVTLSVGNGTSYINWTDNGMNVGFDGGSVPALSASNEQIVLGTELVTIQVLSDALSLTNSNGIEIVSFSDASSITVNGTSPFYLSGSGATSSDLAGIFRRSGGICVSGDSTDEWNFAVFSNGTSNESTNAQLVIDSSTVTFGLIPVSFGIGAYFDTSASSTVSGAFEYGSPFIAGADNTLVAGLGPSTSFEIYGSDSSELLLSLNSSSTSLSPSFLEFTSNSVTLTVDGGSSYINWNDDLLSVGFVDGASPAISLSQSSVAISGPSSVSFFSDNLTLSVDSGASYVNWTDSSMELAFEDAAFPILSLTNDLIEFRTRTRFENRVEVGGTYPIYLSAEGAGAVVAGSEFPVIGQFGGGIGIVPDGSSPWFAVMNPSGVLTYSFSGDSFSLPNPIVSSSDTPLQFSAPSVTLSVDNGSSYVHWGDTSFLLGFEGGSNPLSVTDSLLTVNTASQFNDGIAVQSGSSTLLSLAAAYSFTSDQATFAAPLTFSTASTTIAVDDGSSYISWDDSTMAIGFVDGSTPVLTVSNDSLQLGSSLSTIQFSMNDVTLSLTDYSYINWTDSSVAVGFIPSAVDTLFGAGGSSAAATTYSLSTNSFSLPTSIVSSSETPLQFTASSVTLTVDNGSSYVNWGDTSFLLGFEGGSNPLSITDSLLTVNTSSSQFNGGVIVQSNSDDLLTLSDDAGISAYSFTFSQATFASPLSFSSASTTVSVDNGSSYISWDDSTMAIGFVDGSTPVLTVSNDSLQLGSSLSAVQFSTNDLTLSLTDDASSYINWTDSSVSLGFAPSAVDTLFGAGGSSAAATTYSLSTNSFSLPTSIVSSSETPLQFTASSVTLTVDGGSSYVNWGDTSFLLGFEGGSNPVSITDSSLVVNTASSQFYGGISVQSDNNDLLMLSNEAGTSAYSFTFDQATFAAPLAFSSSSTTVSVDNGSSYISWDDSTIAIGFMNGSDPALTVSNDSLQLGSLLSAIQFSSDNVTLRLLDSSHINWTGSSISIDLSNTTYDLSSDSFSLSNPIVSSSETPVEFTASSVTLTVDGGTSYVNWGSGNFEVGLEGGGQPSLSVSSTYLNTNGVPVVPSVNNYTEYNATIGDSYTNPSPDGIYLLNFGVGESSSTSSGLLGFQLSADSDYKFLYPNTSSGISYWSTILLQSSDYSFSSLSGVAEPSSILVKAVRLC</sequence>
<feature type="transmembrane region" description="Helical" evidence="1">
    <location>
        <begin position="7"/>
        <end position="27"/>
    </location>
</feature>
<dbReference type="Proteomes" id="UP001061958">
    <property type="component" value="Unassembled WGS sequence"/>
</dbReference>
<evidence type="ECO:0000313" key="2">
    <source>
        <dbReference type="EMBL" id="GJQ10133.1"/>
    </source>
</evidence>
<protein>
    <submittedName>
        <fullName evidence="3">Uncharacterized protein</fullName>
    </submittedName>
</protein>
<reference evidence="3" key="2">
    <citation type="submission" date="2022-01" db="EMBL/GenBank/DDBJ databases">
        <authorList>
            <person name="Hirooka S."/>
            <person name="Miyagishima S.Y."/>
        </authorList>
    </citation>
    <scope>NUCLEOTIDE SEQUENCE</scope>
    <source>
        <strain evidence="3">NBRC 102759</strain>
    </source>
</reference>
<gene>
    <name evidence="2" type="ORF">GpartN1_g1924.t1</name>
    <name evidence="3" type="ORF">GpartN1_g1939.t1</name>
</gene>
<dbReference type="OrthoDB" id="12709at2759"/>
<evidence type="ECO:0000313" key="3">
    <source>
        <dbReference type="EMBL" id="GJQ10148.1"/>
    </source>
</evidence>
<dbReference type="EMBL" id="BQMJ01000013">
    <property type="protein sequence ID" value="GJQ10133.1"/>
    <property type="molecule type" value="Genomic_DNA"/>
</dbReference>
<evidence type="ECO:0000256" key="1">
    <source>
        <dbReference type="SAM" id="Phobius"/>
    </source>
</evidence>
<accession>A0A9C7UNT9</accession>
<keyword evidence="4" id="KW-1185">Reference proteome</keyword>
<name>A0A9C7UNT9_9RHOD</name>
<reference evidence="3" key="1">
    <citation type="journal article" date="2022" name="Proc. Natl. Acad. Sci. U.S.A.">
        <title>Life cycle and functional genomics of the unicellular red alga Galdieria for elucidating algal and plant evolution and industrial use.</title>
        <authorList>
            <person name="Hirooka S."/>
            <person name="Itabashi T."/>
            <person name="Ichinose T.M."/>
            <person name="Onuma R."/>
            <person name="Fujiwara T."/>
            <person name="Yamashita S."/>
            <person name="Jong L.W."/>
            <person name="Tomita R."/>
            <person name="Iwane A.H."/>
            <person name="Miyagishima S.Y."/>
        </authorList>
    </citation>
    <scope>NUCLEOTIDE SEQUENCE</scope>
    <source>
        <strain evidence="3">NBRC 102759</strain>
    </source>
</reference>
<organism evidence="3 4">
    <name type="scientific">Galdieria partita</name>
    <dbReference type="NCBI Taxonomy" id="83374"/>
    <lineage>
        <taxon>Eukaryota</taxon>
        <taxon>Rhodophyta</taxon>
        <taxon>Bangiophyceae</taxon>
        <taxon>Galdieriales</taxon>
        <taxon>Galdieriaceae</taxon>
        <taxon>Galdieria</taxon>
    </lineage>
</organism>
<proteinExistence type="predicted"/>
<keyword evidence="1" id="KW-0472">Membrane</keyword>
<keyword evidence="1" id="KW-1133">Transmembrane helix</keyword>
<keyword evidence="1" id="KW-0812">Transmembrane</keyword>
<evidence type="ECO:0000313" key="4">
    <source>
        <dbReference type="Proteomes" id="UP001061958"/>
    </source>
</evidence>
<comment type="caution">
    <text evidence="3">The sequence shown here is derived from an EMBL/GenBank/DDBJ whole genome shotgun (WGS) entry which is preliminary data.</text>
</comment>